<evidence type="ECO:0000256" key="2">
    <source>
        <dbReference type="HAMAP-Rule" id="MF_00940"/>
    </source>
</evidence>
<dbReference type="Pfam" id="PF02613">
    <property type="entry name" value="Nitrate_red_del"/>
    <property type="match status" value="1"/>
</dbReference>
<dbReference type="NCBIfam" id="NF008632">
    <property type="entry name" value="PRK11621.1"/>
    <property type="match status" value="1"/>
</dbReference>
<dbReference type="OrthoDB" id="3174863at2"/>
<evidence type="ECO:0000256" key="1">
    <source>
        <dbReference type="ARBA" id="ARBA00023186"/>
    </source>
</evidence>
<accession>A0A806X4P4</accession>
<keyword evidence="1 2" id="KW-0143">Chaperone</keyword>
<dbReference type="PIRSF" id="PIRSF004690">
    <property type="entry name" value="DmsD"/>
    <property type="match status" value="1"/>
</dbReference>
<gene>
    <name evidence="2" type="primary">dmsD</name>
    <name evidence="3" type="ORF">AO703_10570</name>
</gene>
<organism evidence="3 4">
    <name type="scientific">[Enterobacter] lignolyticus</name>
    <dbReference type="NCBI Taxonomy" id="1334193"/>
    <lineage>
        <taxon>Bacteria</taxon>
        <taxon>Pseudomonadati</taxon>
        <taxon>Pseudomonadota</taxon>
        <taxon>Gammaproteobacteria</taxon>
        <taxon>Enterobacterales</taxon>
        <taxon>Enterobacteriaceae</taxon>
        <taxon>Pluralibacter</taxon>
    </lineage>
</organism>
<protein>
    <recommendedName>
        <fullName evidence="2">Tat proofreading chaperone DmsD</fullName>
    </recommendedName>
    <alternativeName>
        <fullName evidence="2">DMSO reductase maturation protein</fullName>
    </alternativeName>
    <alternativeName>
        <fullName evidence="2">Twin-arginine leader-binding protein DmsD</fullName>
    </alternativeName>
</protein>
<dbReference type="GO" id="GO:0005048">
    <property type="term" value="F:signal sequence binding"/>
    <property type="evidence" value="ECO:0007669"/>
    <property type="project" value="InterPro"/>
</dbReference>
<comment type="similarity">
    <text evidence="2">Belongs to the TorD/DmsD family. DmsD subfamily.</text>
</comment>
<dbReference type="RefSeq" id="WP_062741178.1">
    <property type="nucleotide sequence ID" value="NZ_CP012871.1"/>
</dbReference>
<dbReference type="InterPro" id="IPR028611">
    <property type="entry name" value="DmsD_chaperone"/>
</dbReference>
<dbReference type="AlphaFoldDB" id="A0A806X4P4"/>
<evidence type="ECO:0000313" key="4">
    <source>
        <dbReference type="Proteomes" id="UP000069162"/>
    </source>
</evidence>
<dbReference type="InterPro" id="IPR026269">
    <property type="entry name" value="DmsD-type"/>
</dbReference>
<dbReference type="PANTHER" id="PTHR34227:SF6">
    <property type="entry name" value="TAT PROOFREADING CHAPERONE DMSD"/>
    <property type="match status" value="1"/>
</dbReference>
<dbReference type="SUPFAM" id="SSF89155">
    <property type="entry name" value="TorD-like"/>
    <property type="match status" value="1"/>
</dbReference>
<sequence length="204" mass="23284">MTTRQQGDAFAFTARILGALFYFAPDSEQAAPLVNAFTDGSWSEQWPDALPQADELSARFSAPCDEALPEAFQRLFIGPWALPAPPWGSVWLDRENVLFGDSTLALRQWMRENGIAFDSEQNEPEDHFGTLLMLGAWLRENGRDDAWQQLMAWHVLPWANRFLQVFVQHAGHPFYQALGQLTQHTLQVWQSQLLIPVAEKNLFR</sequence>
<dbReference type="InterPro" id="IPR020945">
    <property type="entry name" value="DMSO/NO3_reduct_chaperone"/>
</dbReference>
<name>A0A806X4P4_9ENTR</name>
<comment type="function">
    <text evidence="2">Required for biogenesis/assembly of DMSO reductase, but not for the interaction of the DmsA signal peptide with the Tat system. May be part of a chaperone cascade complex that facilitates a folding-maturation pathway for the substrate protein.</text>
</comment>
<reference evidence="4" key="1">
    <citation type="submission" date="2015-10" db="EMBL/GenBank/DDBJ databases">
        <title>Complete Genome Sequencing of Klebsiella sp. strain G5.</title>
        <authorList>
            <person name="Chan K.-G."/>
            <person name="Chen J.-W."/>
        </authorList>
    </citation>
    <scope>NUCLEOTIDE SEQUENCE [LARGE SCALE GENOMIC DNA]</scope>
    <source>
        <strain evidence="4">G5</strain>
    </source>
</reference>
<dbReference type="Gene3D" id="1.10.3480.10">
    <property type="entry name" value="TorD-like"/>
    <property type="match status" value="1"/>
</dbReference>
<dbReference type="KEGG" id="kle:AO703_10570"/>
<dbReference type="Proteomes" id="UP000069162">
    <property type="component" value="Chromosome"/>
</dbReference>
<dbReference type="EMBL" id="CP012871">
    <property type="protein sequence ID" value="ALR76726.1"/>
    <property type="molecule type" value="Genomic_DNA"/>
</dbReference>
<dbReference type="InterPro" id="IPR036411">
    <property type="entry name" value="TorD-like_sf"/>
</dbReference>
<proteinExistence type="inferred from homology"/>
<evidence type="ECO:0000313" key="3">
    <source>
        <dbReference type="EMBL" id="ALR76726.1"/>
    </source>
</evidence>
<dbReference type="HAMAP" id="MF_00940">
    <property type="entry name" value="DmsD_chaperone"/>
    <property type="match status" value="1"/>
</dbReference>
<dbReference type="InterPro" id="IPR050289">
    <property type="entry name" value="TorD/DmsD_chaperones"/>
</dbReference>
<dbReference type="PANTHER" id="PTHR34227">
    <property type="entry name" value="CHAPERONE PROTEIN YCDY"/>
    <property type="match status" value="1"/>
</dbReference>